<dbReference type="EMBL" id="LN714502">
    <property type="protein sequence ID" value="CEL78654.1"/>
    <property type="molecule type" value="Genomic_DNA"/>
</dbReference>
<feature type="region of interest" description="Disordered" evidence="1">
    <location>
        <begin position="1066"/>
        <end position="1086"/>
    </location>
</feature>
<feature type="region of interest" description="Disordered" evidence="1">
    <location>
        <begin position="631"/>
        <end position="717"/>
    </location>
</feature>
<feature type="region of interest" description="Disordered" evidence="1">
    <location>
        <begin position="1"/>
        <end position="74"/>
    </location>
</feature>
<feature type="region of interest" description="Disordered" evidence="1">
    <location>
        <begin position="1446"/>
        <end position="1484"/>
    </location>
</feature>
<feature type="region of interest" description="Disordered" evidence="1">
    <location>
        <begin position="1414"/>
        <end position="1434"/>
    </location>
</feature>
<feature type="region of interest" description="Disordered" evidence="1">
    <location>
        <begin position="950"/>
        <end position="985"/>
    </location>
</feature>
<gene>
    <name evidence="2" type="ORF">BN1205_001050</name>
</gene>
<name>A0A0F7V8A4_TOXGV</name>
<sequence>MDPPPSPSECSLPSSPLFPPTVNVSSPENASDSVSQDKPPTNRLFSSKSSKQEIASVVHDSSQTVIQTSRSLSTTNRVSVPLAVGGGQGDRPEARFLKKRLVILQQQNLARRRREEERRRGVVAAIERDRNEALAERRNRYQAAKILMERGFAGSRCSQGFSSFSYSDTHVSKSGTRFSTSKANHSPRLTEKRNLCCLHENETGTADPPSYERETTTSGRRENTTSKDGASHVCCPSQNGSRLLPHQSEMETGDLRASPREAEKADRRFGNGRGSPPYLEYEQTRKNSGDRAVPFLPCSSVSKADDLSQDNDRCGHAMSLLELELNPLRPSGILQFPSRVVNKYPRESHSVHAKESVTSHRSSRTQEKIVERLPPLRRPCRQRCEATLSAVDCTVIQDAENFTECFSPSEKRDEETGGNKGVPEEIDRRREKGVPSRSKHEIAEKPFQHICHLNSKNTFTADDKNCERQHLQAEMGFIEPLRKARLRNNRRQKDWAICHSFDEEEKAHVKDGETRKTPKAQEKGKLHNSQVSEEDGMTSVPDDVFHSTWLLPNRKRVKYKYAFVCKDCECRREKRCRKREPPEISSTPQDSQVREHFTISSPLCNTSKVFWQDPKNSECRDGDGDRLCRSQEEGHVSEANPSGVARATTGRMHCSREAQSLKIRHESPTSNISSETPRPLHCLSDRHRPVSRSATNDEDRHREETVPSGCQIDNGSDNCEASLHREAIVRRKERDFPDTSAVTVADRRLKTLIEHQLTRCTFPCVSPHMRSLEQNEATGGVGNTESENRWNNMNDHHIARNKFGRPTPSPGSALPRHTATDIPRLWVRPSSCSCFSKTKSPLFDEHNHTAITRRSISSRRSIEKVPCLSATTERRQPFPVEGQLRSLPSSTLPCTREIDVSKSWASSRPPTCASSTNSVMHYNERFRDSQYPKNRVFTTPVAIKTRGEYPSPRKVIPLTPTLSRHEQSGARRKESKNPSKLEKRTDRCLHQISTSSLSISSGKAICPQQQAKKTSHVSAVASISRSTSPSFSSYSASASALSFSCRCSGNFCRVFKGKADSTKKGQSEFARGKHRTSCARKDETGKDADGASYAGGYGRRTVMGTGTTAEKGCFECSRRLQILLASHSPQRSQWPLRKQTTEGDHRRMCSSCQNTTVGMPSPGPCASLPRDSLSSCASGCFRCCHSPPEQQACDSRRYPPRPTQDRNSCSCTPLQVATRAAFMRRAKALEEAEKKVEERLLVLDVNEMALAKQHERRWQVHQEALRILLEGRRRSKLQCTAPAQSETQQDEEYTRGKTETCATVKDGPEPQTVVQSRLRIPRRKTERNHETQMHDNPRVYSAPVGMKAASPQKVGNEQTEGLAGAENLAGEVASLLGDNFCSAVYETADDRRSQGTRSTAPIRCSTENVLLHDTPEQRQKHSATHKGSLKPSNGRVSLTQVLLGAQQQENRASGKREIPEPAAEARSQKIILRSSPQPTGSRMKQLYMRPRLVD</sequence>
<feature type="region of interest" description="Disordered" evidence="1">
    <location>
        <begin position="348"/>
        <end position="367"/>
    </location>
</feature>
<feature type="compositionally biased region" description="Basic and acidic residues" evidence="1">
    <location>
        <begin position="192"/>
        <end position="202"/>
    </location>
</feature>
<feature type="compositionally biased region" description="Basic and acidic residues" evidence="1">
    <location>
        <begin position="253"/>
        <end position="269"/>
    </location>
</feature>
<feature type="region of interest" description="Disordered" evidence="1">
    <location>
        <begin position="407"/>
        <end position="440"/>
    </location>
</feature>
<evidence type="ECO:0000313" key="2">
    <source>
        <dbReference type="EMBL" id="CEL78654.1"/>
    </source>
</evidence>
<feature type="compositionally biased region" description="Polar residues" evidence="1">
    <location>
        <begin position="168"/>
        <end position="184"/>
    </location>
</feature>
<feature type="compositionally biased region" description="Basic and acidic residues" evidence="1">
    <location>
        <begin position="409"/>
        <end position="440"/>
    </location>
</feature>
<accession>A0A0F7V8A4</accession>
<feature type="compositionally biased region" description="Polar residues" evidence="1">
    <location>
        <begin position="22"/>
        <end position="74"/>
    </location>
</feature>
<proteinExistence type="predicted"/>
<reference evidence="2" key="1">
    <citation type="journal article" date="2015" name="PLoS ONE">
        <title>Comprehensive Evaluation of Toxoplasma gondii VEG and Neospora caninum LIV Genomes with Tachyzoite Stage Transcriptome and Proteome Defines Novel Transcript Features.</title>
        <authorList>
            <person name="Ramaprasad A."/>
            <person name="Mourier T."/>
            <person name="Naeem R."/>
            <person name="Malas T.B."/>
            <person name="Moussa E."/>
            <person name="Panigrahi A."/>
            <person name="Vermont S.J."/>
            <person name="Otto T.D."/>
            <person name="Wastling J."/>
            <person name="Pain A."/>
        </authorList>
    </citation>
    <scope>NUCLEOTIDE SEQUENCE</scope>
    <source>
        <strain evidence="2">VEG</strain>
    </source>
</reference>
<feature type="compositionally biased region" description="Basic and acidic residues" evidence="1">
    <location>
        <begin position="695"/>
        <end position="705"/>
    </location>
</feature>
<feature type="region of interest" description="Disordered" evidence="1">
    <location>
        <begin position="192"/>
        <end position="286"/>
    </location>
</feature>
<feature type="compositionally biased region" description="Basic and acidic residues" evidence="1">
    <location>
        <begin position="963"/>
        <end position="985"/>
    </location>
</feature>
<organism evidence="2">
    <name type="scientific">Toxoplasma gondii (strain ATCC 50861 / VEG)</name>
    <dbReference type="NCBI Taxonomy" id="432359"/>
    <lineage>
        <taxon>Eukaryota</taxon>
        <taxon>Sar</taxon>
        <taxon>Alveolata</taxon>
        <taxon>Apicomplexa</taxon>
        <taxon>Conoidasida</taxon>
        <taxon>Coccidia</taxon>
        <taxon>Eucoccidiorida</taxon>
        <taxon>Eimeriorina</taxon>
        <taxon>Sarcocystidae</taxon>
        <taxon>Toxoplasma</taxon>
    </lineage>
</organism>
<feature type="compositionally biased region" description="Basic and acidic residues" evidence="1">
    <location>
        <begin position="508"/>
        <end position="525"/>
    </location>
</feature>
<feature type="region of interest" description="Disordered" evidence="1">
    <location>
        <begin position="168"/>
        <end position="187"/>
    </location>
</feature>
<protein>
    <submittedName>
        <fullName evidence="2">Uncharacterized protein</fullName>
    </submittedName>
</protein>
<feature type="compositionally biased region" description="Basic and acidic residues" evidence="1">
    <location>
        <begin position="210"/>
        <end position="225"/>
    </location>
</feature>
<feature type="region of interest" description="Disordered" evidence="1">
    <location>
        <begin position="508"/>
        <end position="538"/>
    </location>
</feature>
<evidence type="ECO:0000256" key="1">
    <source>
        <dbReference type="SAM" id="MobiDB-lite"/>
    </source>
</evidence>